<gene>
    <name evidence="2" type="ORF">DYB32_005993</name>
</gene>
<organism evidence="2 3">
    <name type="scientific">Aphanomyces invadans</name>
    <dbReference type="NCBI Taxonomy" id="157072"/>
    <lineage>
        <taxon>Eukaryota</taxon>
        <taxon>Sar</taxon>
        <taxon>Stramenopiles</taxon>
        <taxon>Oomycota</taxon>
        <taxon>Saprolegniomycetes</taxon>
        <taxon>Saprolegniales</taxon>
        <taxon>Verrucalvaceae</taxon>
        <taxon>Aphanomyces</taxon>
    </lineage>
</organism>
<dbReference type="GO" id="GO:0016020">
    <property type="term" value="C:membrane"/>
    <property type="evidence" value="ECO:0007669"/>
    <property type="project" value="TreeGrafter"/>
</dbReference>
<dbReference type="PANTHER" id="PTHR11566:SF21">
    <property type="entry name" value="DYNAMIN RELATED PROTEIN 1, ISOFORM A"/>
    <property type="match status" value="1"/>
</dbReference>
<reference evidence="2 3" key="1">
    <citation type="submission" date="2018-08" db="EMBL/GenBank/DDBJ databases">
        <title>Aphanomyces genome sequencing and annotation.</title>
        <authorList>
            <person name="Minardi D."/>
            <person name="Oidtmann B."/>
            <person name="Van Der Giezen M."/>
            <person name="Studholme D.J."/>
        </authorList>
    </citation>
    <scope>NUCLEOTIDE SEQUENCE [LARGE SCALE GENOMIC DNA]</scope>
    <source>
        <strain evidence="2 3">NJM0002</strain>
    </source>
</reference>
<dbReference type="Pfam" id="PF00350">
    <property type="entry name" value="Dynamin_N"/>
    <property type="match status" value="1"/>
</dbReference>
<dbReference type="VEuPathDB" id="FungiDB:H310_02592"/>
<feature type="domain" description="Dynamin GTPase" evidence="1">
    <location>
        <begin position="12"/>
        <end position="204"/>
    </location>
</feature>
<dbReference type="PANTHER" id="PTHR11566">
    <property type="entry name" value="DYNAMIN"/>
    <property type="match status" value="1"/>
</dbReference>
<accession>A0A418AWK6</accession>
<dbReference type="GO" id="GO:0003924">
    <property type="term" value="F:GTPase activity"/>
    <property type="evidence" value="ECO:0007669"/>
    <property type="project" value="InterPro"/>
</dbReference>
<dbReference type="InterPro" id="IPR022812">
    <property type="entry name" value="Dynamin"/>
</dbReference>
<keyword evidence="3" id="KW-1185">Reference proteome</keyword>
<name>A0A418AWK6_9STRA</name>
<dbReference type="GO" id="GO:0005737">
    <property type="term" value="C:cytoplasm"/>
    <property type="evidence" value="ECO:0007669"/>
    <property type="project" value="TreeGrafter"/>
</dbReference>
<evidence type="ECO:0000313" key="2">
    <source>
        <dbReference type="EMBL" id="RHY29927.1"/>
    </source>
</evidence>
<dbReference type="GO" id="GO:0008017">
    <property type="term" value="F:microtubule binding"/>
    <property type="evidence" value="ECO:0007669"/>
    <property type="project" value="TreeGrafter"/>
</dbReference>
<dbReference type="GO" id="GO:0005525">
    <property type="term" value="F:GTP binding"/>
    <property type="evidence" value="ECO:0007669"/>
    <property type="project" value="InterPro"/>
</dbReference>
<dbReference type="SMART" id="SM00053">
    <property type="entry name" value="DYNc"/>
    <property type="match status" value="1"/>
</dbReference>
<sequence>MPSSSAAMLVAKLTQRETRHLIQRLRAVGLEKYIELPQIAVMDDATSSGMSSVLSALSRITFPSAGTLTTRCPTRLILTQATTVSGTVTAAIEHLTQQRVDEGQTISDDRIEIQLHGPDFPDLTLTDFPGLVRFVGDNEDRAMINRVDAFVHRHLVQDRTCILAVVPAGVDNTAIFQAADDADPDGTRTISIITKPNLVNPSTS</sequence>
<comment type="caution">
    <text evidence="2">The sequence shown here is derived from an EMBL/GenBank/DDBJ whole genome shotgun (WGS) entry which is preliminary data.</text>
</comment>
<dbReference type="InterPro" id="IPR027417">
    <property type="entry name" value="P-loop_NTPase"/>
</dbReference>
<dbReference type="Gene3D" id="3.40.50.300">
    <property type="entry name" value="P-loop containing nucleotide triphosphate hydrolases"/>
    <property type="match status" value="1"/>
</dbReference>
<evidence type="ECO:0000259" key="1">
    <source>
        <dbReference type="SMART" id="SM00053"/>
    </source>
</evidence>
<proteinExistence type="predicted"/>
<dbReference type="GO" id="GO:0005874">
    <property type="term" value="C:microtubule"/>
    <property type="evidence" value="ECO:0007669"/>
    <property type="project" value="TreeGrafter"/>
</dbReference>
<dbReference type="AlphaFoldDB" id="A0A418AWK6"/>
<dbReference type="Proteomes" id="UP000285060">
    <property type="component" value="Unassembled WGS sequence"/>
</dbReference>
<dbReference type="InterPro" id="IPR045063">
    <property type="entry name" value="Dynamin_N"/>
</dbReference>
<protein>
    <recommendedName>
        <fullName evidence="1">Dynamin GTPase domain-containing protein</fullName>
    </recommendedName>
</protein>
<dbReference type="PRINTS" id="PR00195">
    <property type="entry name" value="DYNAMIN"/>
</dbReference>
<dbReference type="EMBL" id="QUSY01000376">
    <property type="protein sequence ID" value="RHY29927.1"/>
    <property type="molecule type" value="Genomic_DNA"/>
</dbReference>
<dbReference type="SUPFAM" id="SSF52540">
    <property type="entry name" value="P-loop containing nucleoside triphosphate hydrolases"/>
    <property type="match status" value="1"/>
</dbReference>
<evidence type="ECO:0000313" key="3">
    <source>
        <dbReference type="Proteomes" id="UP000285060"/>
    </source>
</evidence>
<dbReference type="InterPro" id="IPR001401">
    <property type="entry name" value="Dynamin_GTPase"/>
</dbReference>